<dbReference type="PANTHER" id="PTHR22903">
    <property type="entry name" value="PLEKHH PROTEIN"/>
    <property type="match status" value="1"/>
</dbReference>
<evidence type="ECO:0000313" key="3">
    <source>
        <dbReference type="EMBL" id="PNJ80068.1"/>
    </source>
</evidence>
<feature type="non-terminal residue" evidence="3">
    <location>
        <position position="90"/>
    </location>
</feature>
<dbReference type="GO" id="GO:0030835">
    <property type="term" value="P:negative regulation of actin filament depolymerization"/>
    <property type="evidence" value="ECO:0007669"/>
    <property type="project" value="TreeGrafter"/>
</dbReference>
<evidence type="ECO:0000256" key="2">
    <source>
        <dbReference type="SAM" id="Coils"/>
    </source>
</evidence>
<dbReference type="EMBL" id="NDHI03003368">
    <property type="protein sequence ID" value="PNJ80068.1"/>
    <property type="molecule type" value="Genomic_DNA"/>
</dbReference>
<reference evidence="3" key="1">
    <citation type="submission" date="2017-12" db="EMBL/GenBank/DDBJ databases">
        <title>High-resolution comparative analysis of great ape genomes.</title>
        <authorList>
            <person name="Pollen A."/>
            <person name="Hastie A."/>
            <person name="Hormozdiari F."/>
            <person name="Dougherty M."/>
            <person name="Liu R."/>
            <person name="Chaisson M."/>
            <person name="Hoppe E."/>
            <person name="Hill C."/>
            <person name="Pang A."/>
            <person name="Hillier L."/>
            <person name="Baker C."/>
            <person name="Armstrong J."/>
            <person name="Shendure J."/>
            <person name="Paten B."/>
            <person name="Wilson R."/>
            <person name="Chao H."/>
            <person name="Schneider V."/>
            <person name="Ventura M."/>
            <person name="Kronenberg Z."/>
            <person name="Murali S."/>
            <person name="Gordon D."/>
            <person name="Cantsilieris S."/>
            <person name="Munson K."/>
            <person name="Nelson B."/>
            <person name="Raja A."/>
            <person name="Underwood J."/>
            <person name="Diekhans M."/>
            <person name="Fiddes I."/>
            <person name="Haussler D."/>
            <person name="Eichler E."/>
        </authorList>
    </citation>
    <scope>NUCLEOTIDE SEQUENCE [LARGE SCALE GENOMIC DNA]</scope>
    <source>
        <strain evidence="3">Susie</strain>
    </source>
</reference>
<dbReference type="GO" id="GO:0003779">
    <property type="term" value="F:actin binding"/>
    <property type="evidence" value="ECO:0007669"/>
    <property type="project" value="TreeGrafter"/>
</dbReference>
<proteinExistence type="predicted"/>
<evidence type="ECO:0000256" key="1">
    <source>
        <dbReference type="ARBA" id="ARBA00022737"/>
    </source>
</evidence>
<gene>
    <name evidence="3" type="ORF">CR201_G0003519</name>
</gene>
<sequence length="90" mass="10269">MAELSEPEGPVDWKERCVALESQLMKFRVQASKIRELLAEKMQQLERQVIDAERQAEKAFQQTESCSVAQAGVQWRNLGSLQPPPPGFKR</sequence>
<dbReference type="AlphaFoldDB" id="A0A2J8XDS9"/>
<protein>
    <submittedName>
        <fullName evidence="3">PLEKHH2 isoform 7</fullName>
    </submittedName>
</protein>
<dbReference type="PANTHER" id="PTHR22903:SF3">
    <property type="entry name" value="PLECKSTRIN HOMOLOGY DOMAIN-CONTAINING FAMILY H MEMBER 2"/>
    <property type="match status" value="1"/>
</dbReference>
<name>A0A2J8XDS9_PONAB</name>
<organism evidence="3">
    <name type="scientific">Pongo abelii</name>
    <name type="common">Sumatran orangutan</name>
    <name type="synonym">Pongo pygmaeus abelii</name>
    <dbReference type="NCBI Taxonomy" id="9601"/>
    <lineage>
        <taxon>Eukaryota</taxon>
        <taxon>Metazoa</taxon>
        <taxon>Chordata</taxon>
        <taxon>Craniata</taxon>
        <taxon>Vertebrata</taxon>
        <taxon>Euteleostomi</taxon>
        <taxon>Mammalia</taxon>
        <taxon>Eutheria</taxon>
        <taxon>Euarchontoglires</taxon>
        <taxon>Primates</taxon>
        <taxon>Haplorrhini</taxon>
        <taxon>Catarrhini</taxon>
        <taxon>Hominidae</taxon>
        <taxon>Pongo</taxon>
    </lineage>
</organism>
<comment type="caution">
    <text evidence="3">The sequence shown here is derived from an EMBL/GenBank/DDBJ whole genome shotgun (WGS) entry which is preliminary data.</text>
</comment>
<keyword evidence="2" id="KW-0175">Coiled coil</keyword>
<keyword evidence="1" id="KW-0677">Repeat</keyword>
<dbReference type="GO" id="GO:0005737">
    <property type="term" value="C:cytoplasm"/>
    <property type="evidence" value="ECO:0007669"/>
    <property type="project" value="TreeGrafter"/>
</dbReference>
<accession>A0A2J8XDS9</accession>
<feature type="coiled-coil region" evidence="2">
    <location>
        <begin position="28"/>
        <end position="62"/>
    </location>
</feature>